<evidence type="ECO:0000256" key="22">
    <source>
        <dbReference type="ARBA" id="ARBA00045018"/>
    </source>
</evidence>
<evidence type="ECO:0000313" key="27">
    <source>
        <dbReference type="EMBL" id="EGJ72548.1"/>
    </source>
</evidence>
<evidence type="ECO:0000256" key="6">
    <source>
        <dbReference type="ARBA" id="ARBA00023136"/>
    </source>
</evidence>
<keyword evidence="6 25" id="KW-0472">Membrane</keyword>
<dbReference type="GO" id="GO:0022857">
    <property type="term" value="F:transmembrane transporter activity"/>
    <property type="evidence" value="ECO:0007669"/>
    <property type="project" value="InterPro"/>
</dbReference>
<comment type="function">
    <text evidence="23">Lysosomal dipeptide uniporter that selectively exports lysine, arginine or histidine-containing dipeptides with a net positive charge from the lysosome lumen into the cytosol. Could play a role in a specific type of protein O-glycosylation indirectly regulating macrophages migration and tissue invasion. Also essential for liver homeostasis.</text>
</comment>
<feature type="transmembrane region" description="Helical" evidence="25">
    <location>
        <begin position="198"/>
        <end position="221"/>
    </location>
</feature>
<evidence type="ECO:0000256" key="14">
    <source>
        <dbReference type="ARBA" id="ARBA00044898"/>
    </source>
</evidence>
<evidence type="ECO:0000256" key="11">
    <source>
        <dbReference type="ARBA" id="ARBA00044884"/>
    </source>
</evidence>
<feature type="transmembrane region" description="Helical" evidence="25">
    <location>
        <begin position="14"/>
        <end position="34"/>
    </location>
</feature>
<dbReference type="InterPro" id="IPR011701">
    <property type="entry name" value="MFS"/>
</dbReference>
<comment type="catalytic activity">
    <reaction evidence="17">
        <text>L-arginyl-glycine(out) = L-arginyl-glycine(in)</text>
        <dbReference type="Rhea" id="RHEA:79391"/>
        <dbReference type="ChEBI" id="CHEBI:229955"/>
    </reaction>
</comment>
<comment type="catalytic activity">
    <reaction evidence="19">
        <text>L-alanyl-L-lysine(out) = L-alanyl-L-lysine(in)</text>
        <dbReference type="Rhea" id="RHEA:79415"/>
        <dbReference type="ChEBI" id="CHEBI:192470"/>
    </reaction>
</comment>
<dbReference type="InterPro" id="IPR052187">
    <property type="entry name" value="MFSD1"/>
</dbReference>
<comment type="catalytic activity">
    <reaction evidence="14">
        <text>L-aspartyl-L-lysine(out) = L-aspartyl-L-lysine(in)</text>
        <dbReference type="Rhea" id="RHEA:79411"/>
        <dbReference type="ChEBI" id="CHEBI:229953"/>
    </reaction>
</comment>
<feature type="transmembrane region" description="Helical" evidence="25">
    <location>
        <begin position="86"/>
        <end position="110"/>
    </location>
</feature>
<dbReference type="eggNOG" id="COG2271">
    <property type="taxonomic scope" value="Bacteria"/>
</dbReference>
<dbReference type="PANTHER" id="PTHR23512:SF3">
    <property type="entry name" value="MAJOR FACILITATOR SUPERFAMILY DOMAIN-CONTAINING PROTEIN 1"/>
    <property type="match status" value="1"/>
</dbReference>
<feature type="transmembrane region" description="Helical" evidence="25">
    <location>
        <begin position="324"/>
        <end position="344"/>
    </location>
</feature>
<dbReference type="InterPro" id="IPR020846">
    <property type="entry name" value="MFS_dom"/>
</dbReference>
<protein>
    <recommendedName>
        <fullName evidence="21">Lysosomal dipeptide transporter MFSD1</fullName>
    </recommendedName>
    <alternativeName>
        <fullName evidence="22">Major facilitator superfamily domain-containing protein 1</fullName>
    </alternativeName>
</protein>
<evidence type="ECO:0000256" key="15">
    <source>
        <dbReference type="ARBA" id="ARBA00044899"/>
    </source>
</evidence>
<evidence type="ECO:0000256" key="20">
    <source>
        <dbReference type="ARBA" id="ARBA00044924"/>
    </source>
</evidence>
<evidence type="ECO:0000256" key="7">
    <source>
        <dbReference type="ARBA" id="ARBA00023228"/>
    </source>
</evidence>
<dbReference type="AlphaFoldDB" id="F3ZNL3"/>
<dbReference type="Pfam" id="PF07690">
    <property type="entry name" value="MFS_1"/>
    <property type="match status" value="1"/>
</dbReference>
<comment type="catalytic activity">
    <reaction evidence="16">
        <text>L-lysyl-L-lysine(out) = L-lysyl-L-lysine(in)</text>
        <dbReference type="Rhea" id="RHEA:79403"/>
        <dbReference type="ChEBI" id="CHEBI:229956"/>
    </reaction>
</comment>
<evidence type="ECO:0000256" key="16">
    <source>
        <dbReference type="ARBA" id="ARBA00044900"/>
    </source>
</evidence>
<dbReference type="InterPro" id="IPR036259">
    <property type="entry name" value="MFS_trans_sf"/>
</dbReference>
<evidence type="ECO:0000256" key="21">
    <source>
        <dbReference type="ARBA" id="ARBA00044985"/>
    </source>
</evidence>
<keyword evidence="4 25" id="KW-0812">Transmembrane</keyword>
<dbReference type="Proteomes" id="UP000018439">
    <property type="component" value="Chromosome"/>
</dbReference>
<comment type="catalytic activity">
    <reaction evidence="20">
        <text>L-lysyl-glycine(out) = L-lysyl-glycine(in)</text>
        <dbReference type="Rhea" id="RHEA:79407"/>
        <dbReference type="ChEBI" id="CHEBI:191202"/>
    </reaction>
</comment>
<evidence type="ECO:0000256" key="2">
    <source>
        <dbReference type="ARBA" id="ARBA00008335"/>
    </source>
</evidence>
<evidence type="ECO:0000256" key="5">
    <source>
        <dbReference type="ARBA" id="ARBA00022989"/>
    </source>
</evidence>
<evidence type="ECO:0000256" key="25">
    <source>
        <dbReference type="SAM" id="Phobius"/>
    </source>
</evidence>
<comment type="catalytic activity">
    <reaction evidence="12">
        <text>L-lysyl-L-alpha-amino acid(out) = L-lysyl-L-alpha-amino acid(in)</text>
        <dbReference type="Rhea" id="RHEA:79387"/>
        <dbReference type="ChEBI" id="CHEBI:229965"/>
    </reaction>
</comment>
<evidence type="ECO:0000256" key="8">
    <source>
        <dbReference type="ARBA" id="ARBA00044876"/>
    </source>
</evidence>
<dbReference type="PROSITE" id="PS50850">
    <property type="entry name" value="MFS"/>
    <property type="match status" value="1"/>
</dbReference>
<sequence length="471" mass="51946">MNKISHETMRESSVLRWSALILVALTMFFAYMFVDVLSPLQTLLEQQKGWTPEVYGTFASSEYFLNVFVFFLFFAGIILDKMGIRFTGLLSCIIMLIGAGIKLYAISDWFGADNALYDLLNSFAVSFPPAAKLASVGFAIFGCGIEMAGITVSKTIVKWFTGKEMALAMGLEMAIARLGVAVVFWISPYFANLGTPDVVRPVAVCCLLLCIGFLTFFVYTLMDKKLDSQDSTLSKELDEEPEEGFKMSDLGKLLTNKVYIITALLCVLYYAAIFPFQKFATSMLENRLGLSTTDASQLFSWFPIGAMILTPLLGWFLDKKGKGATMLIFGSILVFVCHMTFAIYPFVEGDSNSLLVAYSAIIVLGVSFSLVPAALWPSIPHLVDKTYLGSAYSIVFLIQNFGLWLFPIIIGVVLDKSNPAEVLIANNGVYNYTPAMLVFASCGIFACILGLWLKAEDKKHGYGLEEPNVKS</sequence>
<comment type="catalytic activity">
    <reaction evidence="9">
        <text>L-histidyl-glycine(out) = L-histidyl-glycine(in)</text>
        <dbReference type="Rhea" id="RHEA:79395"/>
        <dbReference type="ChEBI" id="CHEBI:229957"/>
    </reaction>
</comment>
<feature type="transmembrane region" description="Helical" evidence="25">
    <location>
        <begin position="391"/>
        <end position="414"/>
    </location>
</feature>
<feature type="transmembrane region" description="Helical" evidence="25">
    <location>
        <begin position="130"/>
        <end position="153"/>
    </location>
</feature>
<keyword evidence="28" id="KW-1185">Reference proteome</keyword>
<dbReference type="Gene3D" id="1.20.1250.20">
    <property type="entry name" value="MFS general substrate transporter like domains"/>
    <property type="match status" value="2"/>
</dbReference>
<evidence type="ECO:0000256" key="24">
    <source>
        <dbReference type="ARBA" id="ARBA00046376"/>
    </source>
</evidence>
<feature type="transmembrane region" description="Helical" evidence="25">
    <location>
        <begin position="258"/>
        <end position="278"/>
    </location>
</feature>
<dbReference type="SUPFAM" id="SSF103473">
    <property type="entry name" value="MFS general substrate transporter"/>
    <property type="match status" value="1"/>
</dbReference>
<evidence type="ECO:0000256" key="12">
    <source>
        <dbReference type="ARBA" id="ARBA00044891"/>
    </source>
</evidence>
<evidence type="ECO:0000256" key="9">
    <source>
        <dbReference type="ARBA" id="ARBA00044878"/>
    </source>
</evidence>
<comment type="catalytic activity">
    <reaction evidence="10">
        <text>L-alpha-aminoacyl-L-arginine(out) = L-alpha-aminoacyl-L-arginine(in)</text>
        <dbReference type="Rhea" id="RHEA:79367"/>
        <dbReference type="ChEBI" id="CHEBI:229968"/>
    </reaction>
</comment>
<evidence type="ECO:0000256" key="23">
    <source>
        <dbReference type="ARBA" id="ARBA00045709"/>
    </source>
</evidence>
<dbReference type="EMBL" id="CM001167">
    <property type="protein sequence ID" value="EGJ72548.1"/>
    <property type="molecule type" value="Genomic_DNA"/>
</dbReference>
<evidence type="ECO:0000256" key="10">
    <source>
        <dbReference type="ARBA" id="ARBA00044881"/>
    </source>
</evidence>
<gene>
    <name evidence="27" type="ORF">Bcop_2396</name>
</gene>
<reference evidence="27 28" key="1">
    <citation type="journal article" date="2011" name="Stand. Genomic Sci.">
        <title>Non-contiguous finished genome sequence of Bacteroides coprosuis type strain (PC139).</title>
        <authorList>
            <person name="Land M."/>
            <person name="Held B."/>
            <person name="Gronow S."/>
            <person name="Abt B."/>
            <person name="Lucas S."/>
            <person name="Del Rio T.G."/>
            <person name="Nolan M."/>
            <person name="Tice H."/>
            <person name="Cheng J.F."/>
            <person name="Pitluck S."/>
            <person name="Liolios K."/>
            <person name="Pagani I."/>
            <person name="Ivanova N."/>
            <person name="Mavromatis K."/>
            <person name="Mikhailova N."/>
            <person name="Pati A."/>
            <person name="Tapia R."/>
            <person name="Han C."/>
            <person name="Goodwin L."/>
            <person name="Chen A."/>
            <person name="Palaniappan K."/>
            <person name="Hauser L."/>
            <person name="Brambilla E.M."/>
            <person name="Rohde M."/>
            <person name="Goker M."/>
            <person name="Detter J.C."/>
            <person name="Woyke T."/>
            <person name="Bristow J."/>
            <person name="Eisen J.A."/>
            <person name="Markowitz V."/>
            <person name="Hugenholtz P."/>
            <person name="Kyrpides N.C."/>
            <person name="Klenk H.P."/>
            <person name="Lapidus A."/>
        </authorList>
    </citation>
    <scope>NUCLEOTIDE SEQUENCE</scope>
    <source>
        <strain evidence="27 28">DSM 18011</strain>
    </source>
</reference>
<feature type="transmembrane region" description="Helical" evidence="25">
    <location>
        <begin position="434"/>
        <end position="453"/>
    </location>
</feature>
<evidence type="ECO:0000259" key="26">
    <source>
        <dbReference type="PROSITE" id="PS50850"/>
    </source>
</evidence>
<comment type="catalytic activity">
    <reaction evidence="11">
        <text>L-alpha-aminoacyl-L-histidine(out) = L-alpha-aminoacyl-L-histidine(in)</text>
        <dbReference type="Rhea" id="RHEA:79375"/>
        <dbReference type="ChEBI" id="CHEBI:229967"/>
    </reaction>
</comment>
<evidence type="ECO:0000256" key="17">
    <source>
        <dbReference type="ARBA" id="ARBA00044903"/>
    </source>
</evidence>
<comment type="subcellular location">
    <subcellularLocation>
        <location evidence="1">Lysosome membrane</location>
        <topology evidence="1">Multi-pass membrane protein</topology>
    </subcellularLocation>
</comment>
<comment type="catalytic activity">
    <reaction evidence="8">
        <text>L-lysyl-L-alanine(out) = L-lysyl-L-alanine(in)</text>
        <dbReference type="Rhea" id="RHEA:79399"/>
        <dbReference type="ChEBI" id="CHEBI:229954"/>
    </reaction>
</comment>
<comment type="subunit">
    <text evidence="24">Homodimer. Interacts with lysosomal protein GLMP (via lumenal domain); the interaction starts while both proteins are still in the endoplasmic reticulum and is required for stabilization of MFSD1 in lysosomes but has no direct effect on its targeting to lysosomes or transporter activity.</text>
</comment>
<dbReference type="OrthoDB" id="1090232at2"/>
<dbReference type="PANTHER" id="PTHR23512">
    <property type="entry name" value="MAJOR FACILITATOR SUPERFAMILY DOMAIN-CONTAINING PROTEIN 1"/>
    <property type="match status" value="1"/>
</dbReference>
<evidence type="ECO:0000256" key="13">
    <source>
        <dbReference type="ARBA" id="ARBA00044893"/>
    </source>
</evidence>
<keyword evidence="5 25" id="KW-1133">Transmembrane helix</keyword>
<dbReference type="HOGENOM" id="CLU_024694_2_0_10"/>
<dbReference type="STRING" id="679937.Bcop_2396"/>
<feature type="transmembrane region" description="Helical" evidence="25">
    <location>
        <begin position="165"/>
        <end position="186"/>
    </location>
</feature>
<feature type="transmembrane region" description="Helical" evidence="25">
    <location>
        <begin position="54"/>
        <end position="79"/>
    </location>
</feature>
<comment type="catalytic activity">
    <reaction evidence="13">
        <text>L-alpha-aminoacyl-L-lysine(out) = L-alpha-aminoacyl-L-lysine(in)</text>
        <dbReference type="Rhea" id="RHEA:79383"/>
        <dbReference type="ChEBI" id="CHEBI:229966"/>
    </reaction>
</comment>
<organism evidence="27 28">
    <name type="scientific">Bacteroides coprosuis DSM 18011</name>
    <dbReference type="NCBI Taxonomy" id="679937"/>
    <lineage>
        <taxon>Bacteria</taxon>
        <taxon>Pseudomonadati</taxon>
        <taxon>Bacteroidota</taxon>
        <taxon>Bacteroidia</taxon>
        <taxon>Bacteroidales</taxon>
        <taxon>Bacteroidaceae</taxon>
        <taxon>Bacteroides</taxon>
    </lineage>
</organism>
<evidence type="ECO:0000256" key="18">
    <source>
        <dbReference type="ARBA" id="ARBA00044912"/>
    </source>
</evidence>
<accession>F3ZNL3</accession>
<comment type="catalytic activity">
    <reaction evidence="18">
        <text>L-histidyl-L-alpha-amino acid(out) = L-histidyl-L-alpha-amino acid(in)</text>
        <dbReference type="Rhea" id="RHEA:79379"/>
        <dbReference type="ChEBI" id="CHEBI:229964"/>
    </reaction>
</comment>
<comment type="catalytic activity">
    <reaction evidence="15">
        <text>L-arginyl-L-alpha-amino acid(out) = L-arginyl-L-alpha-amino acid(in)</text>
        <dbReference type="Rhea" id="RHEA:79371"/>
        <dbReference type="ChEBI" id="CHEBI:84315"/>
    </reaction>
</comment>
<comment type="similarity">
    <text evidence="2">Belongs to the major facilitator superfamily.</text>
</comment>
<dbReference type="GO" id="GO:0005765">
    <property type="term" value="C:lysosomal membrane"/>
    <property type="evidence" value="ECO:0007669"/>
    <property type="project" value="UniProtKB-SubCell"/>
</dbReference>
<feature type="transmembrane region" description="Helical" evidence="25">
    <location>
        <begin position="356"/>
        <end position="379"/>
    </location>
</feature>
<evidence type="ECO:0000256" key="3">
    <source>
        <dbReference type="ARBA" id="ARBA00022448"/>
    </source>
</evidence>
<evidence type="ECO:0000313" key="28">
    <source>
        <dbReference type="Proteomes" id="UP000018439"/>
    </source>
</evidence>
<evidence type="ECO:0000256" key="4">
    <source>
        <dbReference type="ARBA" id="ARBA00022692"/>
    </source>
</evidence>
<keyword evidence="7" id="KW-0458">Lysosome</keyword>
<proteinExistence type="inferred from homology"/>
<name>F3ZNL3_9BACE</name>
<feature type="transmembrane region" description="Helical" evidence="25">
    <location>
        <begin position="298"/>
        <end position="317"/>
    </location>
</feature>
<feature type="domain" description="Major facilitator superfamily (MFS) profile" evidence="26">
    <location>
        <begin position="19"/>
        <end position="458"/>
    </location>
</feature>
<evidence type="ECO:0000256" key="19">
    <source>
        <dbReference type="ARBA" id="ARBA00044919"/>
    </source>
</evidence>
<evidence type="ECO:0000256" key="1">
    <source>
        <dbReference type="ARBA" id="ARBA00004155"/>
    </source>
</evidence>
<keyword evidence="3" id="KW-0813">Transport</keyword>